<feature type="region of interest" description="Disordered" evidence="1">
    <location>
        <begin position="66"/>
        <end position="106"/>
    </location>
</feature>
<dbReference type="PANTHER" id="PTHR39267">
    <property type="entry name" value="SURVIVAL MOTOR NEURON-LIKE PROTEIN 1"/>
    <property type="match status" value="1"/>
</dbReference>
<gene>
    <name evidence="3" type="ORF">ZOSMA_77G00970</name>
</gene>
<dbReference type="OrthoDB" id="197400at2759"/>
<evidence type="ECO:0000259" key="2">
    <source>
        <dbReference type="Pfam" id="PF20636"/>
    </source>
</evidence>
<protein>
    <recommendedName>
        <fullName evidence="2">Survival Motor Neuron Gemin2-binding domain-containing protein</fullName>
    </recommendedName>
</protein>
<dbReference type="InterPro" id="IPR049481">
    <property type="entry name" value="SMN_G2-BD"/>
</dbReference>
<dbReference type="PANTHER" id="PTHR39267:SF1">
    <property type="entry name" value="SURVIVAL MOTOR NEURON PROTEIN"/>
    <property type="match status" value="1"/>
</dbReference>
<dbReference type="InterPro" id="IPR040424">
    <property type="entry name" value="Smn1"/>
</dbReference>
<evidence type="ECO:0000313" key="4">
    <source>
        <dbReference type="Proteomes" id="UP000036987"/>
    </source>
</evidence>
<feature type="compositionally biased region" description="Polar residues" evidence="1">
    <location>
        <begin position="66"/>
        <end position="81"/>
    </location>
</feature>
<sequence length="260" mass="29361">MAQGDPWDDSVLVNALNKALSSYKSLHRLTDNNKEVETEVKEVDEKEEASTVDFVPNDSMVATDQQVSDTSFSANNNSNPKGSEDPLDGIHVNGTSNVSLNQGQDSHTTDVLCEEEFKGVSDESIVQYNLLEKQYIDLREQQEKIVMQMHQMYQANEKLYTQYPMTNQFKYQSQIPYTYPSAYPATSSYPEGSEFYPLAFNTGATENGKCYTQEKPQNPELQNNVNETETDLAQVIGAWYSAGFYTGRYVEQQSLKKNGQ</sequence>
<dbReference type="Proteomes" id="UP000036987">
    <property type="component" value="Unassembled WGS sequence"/>
</dbReference>
<evidence type="ECO:0000256" key="1">
    <source>
        <dbReference type="SAM" id="MobiDB-lite"/>
    </source>
</evidence>
<reference evidence="4" key="1">
    <citation type="journal article" date="2016" name="Nature">
        <title>The genome of the seagrass Zostera marina reveals angiosperm adaptation to the sea.</title>
        <authorList>
            <person name="Olsen J.L."/>
            <person name="Rouze P."/>
            <person name="Verhelst B."/>
            <person name="Lin Y.-C."/>
            <person name="Bayer T."/>
            <person name="Collen J."/>
            <person name="Dattolo E."/>
            <person name="De Paoli E."/>
            <person name="Dittami S."/>
            <person name="Maumus F."/>
            <person name="Michel G."/>
            <person name="Kersting A."/>
            <person name="Lauritano C."/>
            <person name="Lohaus R."/>
            <person name="Toepel M."/>
            <person name="Tonon T."/>
            <person name="Vanneste K."/>
            <person name="Amirebrahimi M."/>
            <person name="Brakel J."/>
            <person name="Bostroem C."/>
            <person name="Chovatia M."/>
            <person name="Grimwood J."/>
            <person name="Jenkins J.W."/>
            <person name="Jueterbock A."/>
            <person name="Mraz A."/>
            <person name="Stam W.T."/>
            <person name="Tice H."/>
            <person name="Bornberg-Bauer E."/>
            <person name="Green P.J."/>
            <person name="Pearson G.A."/>
            <person name="Procaccini G."/>
            <person name="Duarte C.M."/>
            <person name="Schmutz J."/>
            <person name="Reusch T.B.H."/>
            <person name="Van de Peer Y."/>
        </authorList>
    </citation>
    <scope>NUCLEOTIDE SEQUENCE [LARGE SCALE GENOMIC DNA]</scope>
    <source>
        <strain evidence="4">cv. Finnish</strain>
    </source>
</reference>
<name>A0A0K9NR22_ZOSMR</name>
<dbReference type="STRING" id="29655.A0A0K9NR22"/>
<dbReference type="EMBL" id="LFYR01001945">
    <property type="protein sequence ID" value="KMZ58435.1"/>
    <property type="molecule type" value="Genomic_DNA"/>
</dbReference>
<organism evidence="3 4">
    <name type="scientific">Zostera marina</name>
    <name type="common">Eelgrass</name>
    <dbReference type="NCBI Taxonomy" id="29655"/>
    <lineage>
        <taxon>Eukaryota</taxon>
        <taxon>Viridiplantae</taxon>
        <taxon>Streptophyta</taxon>
        <taxon>Embryophyta</taxon>
        <taxon>Tracheophyta</taxon>
        <taxon>Spermatophyta</taxon>
        <taxon>Magnoliopsida</taxon>
        <taxon>Liliopsida</taxon>
        <taxon>Zosteraceae</taxon>
        <taxon>Zostera</taxon>
    </lineage>
</organism>
<dbReference type="Pfam" id="PF20636">
    <property type="entry name" value="SMN_G2-BD"/>
    <property type="match status" value="1"/>
</dbReference>
<dbReference type="AlphaFoldDB" id="A0A0K9NR22"/>
<feature type="compositionally biased region" description="Polar residues" evidence="1">
    <location>
        <begin position="93"/>
        <end position="106"/>
    </location>
</feature>
<accession>A0A0K9NR22</accession>
<keyword evidence="4" id="KW-1185">Reference proteome</keyword>
<comment type="caution">
    <text evidence="3">The sequence shown here is derived from an EMBL/GenBank/DDBJ whole genome shotgun (WGS) entry which is preliminary data.</text>
</comment>
<proteinExistence type="predicted"/>
<feature type="domain" description="Survival Motor Neuron Gemin2-binding" evidence="2">
    <location>
        <begin position="3"/>
        <end position="28"/>
    </location>
</feature>
<evidence type="ECO:0000313" key="3">
    <source>
        <dbReference type="EMBL" id="KMZ58435.1"/>
    </source>
</evidence>